<reference evidence="3 4" key="1">
    <citation type="submission" date="2023-05" db="EMBL/GenBank/DDBJ databases">
        <title>B98-5 Cell Line De Novo Hybrid Assembly: An Optical Mapping Approach.</title>
        <authorList>
            <person name="Kananen K."/>
            <person name="Auerbach J.A."/>
            <person name="Kautto E."/>
            <person name="Blachly J.S."/>
        </authorList>
    </citation>
    <scope>NUCLEOTIDE SEQUENCE [LARGE SCALE GENOMIC DNA]</scope>
    <source>
        <strain evidence="3">B95-8</strain>
        <tissue evidence="3">Cell line</tissue>
    </source>
</reference>
<dbReference type="Proteomes" id="UP001266305">
    <property type="component" value="Unassembled WGS sequence"/>
</dbReference>
<protein>
    <submittedName>
        <fullName evidence="3">YEATS domain-containing protein 2</fullName>
    </submittedName>
</protein>
<dbReference type="EMBL" id="JASSZA010000016">
    <property type="protein sequence ID" value="KAK2090787.1"/>
    <property type="molecule type" value="Genomic_DNA"/>
</dbReference>
<feature type="region of interest" description="Disordered" evidence="1">
    <location>
        <begin position="329"/>
        <end position="374"/>
    </location>
</feature>
<evidence type="ECO:0000313" key="3">
    <source>
        <dbReference type="EMBL" id="KAK2090787.1"/>
    </source>
</evidence>
<name>A0ABQ9U337_SAGOE</name>
<evidence type="ECO:0000259" key="2">
    <source>
        <dbReference type="Pfam" id="PF22951"/>
    </source>
</evidence>
<sequence>MGEQSEGTAPMSSSTVSSVTKTSGQPQVCVSQATMGTCKVATPTVVSTTSLVSTPNPISGKATVSGLLKIHSSQSNPQQAVLTIPSQLKPLSVNTSGGVQTILMPVNKVKTEPETPGPSCLSQEGQTAVKTEESSELGNYVIKLDHLETIQQLLTAVVKKIPLITAKSEDASCFSAKSVEQYYGWNIGKRRAAEWQRAMTMRKVLQEILEKNPRFHHLTPLKTKHIAHWCRCHGYTPPDPESLRSDGDSIEDVLTQIDSEPGKPVVAFSGTAQSTWQPGAFAGVERGEDLEEVPQRTGASANLCQVLPGTLQSLCSCGYPGIPSVVPQPKASQPGPCSGHTLTEESQPGPGHAAGTPSLRSPSPARAMQRACTH</sequence>
<feature type="region of interest" description="Disordered" evidence="1">
    <location>
        <begin position="1"/>
        <end position="22"/>
    </location>
</feature>
<feature type="compositionally biased region" description="Low complexity" evidence="1">
    <location>
        <begin position="12"/>
        <end position="22"/>
    </location>
</feature>
<comment type="caution">
    <text evidence="3">The sequence shown here is derived from an EMBL/GenBank/DDBJ whole genome shotgun (WGS) entry which is preliminary data.</text>
</comment>
<dbReference type="InterPro" id="IPR055127">
    <property type="entry name" value="YEATS2_3HBD"/>
</dbReference>
<evidence type="ECO:0000313" key="4">
    <source>
        <dbReference type="Proteomes" id="UP001266305"/>
    </source>
</evidence>
<keyword evidence="4" id="KW-1185">Reference proteome</keyword>
<dbReference type="Pfam" id="PF22951">
    <property type="entry name" value="3HBD"/>
    <property type="match status" value="1"/>
</dbReference>
<gene>
    <name evidence="3" type="primary">YEATS2_2</name>
    <name evidence="3" type="ORF">P7K49_030071</name>
</gene>
<evidence type="ECO:0000256" key="1">
    <source>
        <dbReference type="SAM" id="MobiDB-lite"/>
    </source>
</evidence>
<feature type="domain" description="YEATS" evidence="2">
    <location>
        <begin position="148"/>
        <end position="243"/>
    </location>
</feature>
<feature type="compositionally biased region" description="Polar residues" evidence="1">
    <location>
        <begin position="1"/>
        <end position="11"/>
    </location>
</feature>
<accession>A0ABQ9U337</accession>
<proteinExistence type="predicted"/>
<organism evidence="3 4">
    <name type="scientific">Saguinus oedipus</name>
    <name type="common">Cotton-top tamarin</name>
    <name type="synonym">Oedipomidas oedipus</name>
    <dbReference type="NCBI Taxonomy" id="9490"/>
    <lineage>
        <taxon>Eukaryota</taxon>
        <taxon>Metazoa</taxon>
        <taxon>Chordata</taxon>
        <taxon>Craniata</taxon>
        <taxon>Vertebrata</taxon>
        <taxon>Euteleostomi</taxon>
        <taxon>Mammalia</taxon>
        <taxon>Eutheria</taxon>
        <taxon>Euarchontoglires</taxon>
        <taxon>Primates</taxon>
        <taxon>Haplorrhini</taxon>
        <taxon>Platyrrhini</taxon>
        <taxon>Cebidae</taxon>
        <taxon>Callitrichinae</taxon>
        <taxon>Saguinus</taxon>
    </lineage>
</organism>